<evidence type="ECO:0000259" key="4">
    <source>
        <dbReference type="Pfam" id="PF05970"/>
    </source>
</evidence>
<dbReference type="PANTHER" id="PTHR47642:SF5">
    <property type="entry name" value="ATP-DEPENDENT DNA HELICASE"/>
    <property type="match status" value="1"/>
</dbReference>
<evidence type="ECO:0000256" key="2">
    <source>
        <dbReference type="SAM" id="MobiDB-lite"/>
    </source>
</evidence>
<evidence type="ECO:0000259" key="3">
    <source>
        <dbReference type="Pfam" id="PF01693"/>
    </source>
</evidence>
<protein>
    <recommendedName>
        <fullName evidence="1">ATP-dependent DNA helicase</fullName>
        <ecNumber evidence="1">5.6.2.3</ecNumber>
    </recommendedName>
</protein>
<keyword evidence="6" id="KW-1185">Reference proteome</keyword>
<dbReference type="AlphaFoldDB" id="A0AAI8YYU8"/>
<keyword evidence="1" id="KW-0233">DNA recombination</keyword>
<dbReference type="InterPro" id="IPR027417">
    <property type="entry name" value="P-loop_NTPase"/>
</dbReference>
<feature type="region of interest" description="Disordered" evidence="2">
    <location>
        <begin position="192"/>
        <end position="211"/>
    </location>
</feature>
<feature type="compositionally biased region" description="Polar residues" evidence="2">
    <location>
        <begin position="72"/>
        <end position="101"/>
    </location>
</feature>
<keyword evidence="1" id="KW-0067">ATP-binding</keyword>
<accession>A0AAI8YYU8</accession>
<dbReference type="Proteomes" id="UP001296104">
    <property type="component" value="Unassembled WGS sequence"/>
</dbReference>
<comment type="catalytic activity">
    <reaction evidence="1">
        <text>ATP + H2O = ADP + phosphate + H(+)</text>
        <dbReference type="Rhea" id="RHEA:13065"/>
        <dbReference type="ChEBI" id="CHEBI:15377"/>
        <dbReference type="ChEBI" id="CHEBI:15378"/>
        <dbReference type="ChEBI" id="CHEBI:30616"/>
        <dbReference type="ChEBI" id="CHEBI:43474"/>
        <dbReference type="ChEBI" id="CHEBI:456216"/>
        <dbReference type="EC" id="5.6.2.3"/>
    </reaction>
</comment>
<dbReference type="GO" id="GO:0043139">
    <property type="term" value="F:5'-3' DNA helicase activity"/>
    <property type="evidence" value="ECO:0007669"/>
    <property type="project" value="UniProtKB-EC"/>
</dbReference>
<dbReference type="Gene3D" id="3.40.50.300">
    <property type="entry name" value="P-loop containing nucleotide triphosphate hydrolases"/>
    <property type="match status" value="2"/>
</dbReference>
<feature type="region of interest" description="Disordered" evidence="2">
    <location>
        <begin position="17"/>
        <end position="45"/>
    </location>
</feature>
<comment type="cofactor">
    <cofactor evidence="1">
        <name>Mg(2+)</name>
        <dbReference type="ChEBI" id="CHEBI:18420"/>
    </cofactor>
</comment>
<dbReference type="EMBL" id="CAVMBE010000025">
    <property type="protein sequence ID" value="CAK4012503.1"/>
    <property type="molecule type" value="Genomic_DNA"/>
</dbReference>
<dbReference type="InterPro" id="IPR051055">
    <property type="entry name" value="PIF1_helicase"/>
</dbReference>
<dbReference type="Pfam" id="PF01693">
    <property type="entry name" value="Cauli_VI"/>
    <property type="match status" value="1"/>
</dbReference>
<organism evidence="5 6">
    <name type="scientific">Lecanosticta acicola</name>
    <dbReference type="NCBI Taxonomy" id="111012"/>
    <lineage>
        <taxon>Eukaryota</taxon>
        <taxon>Fungi</taxon>
        <taxon>Dikarya</taxon>
        <taxon>Ascomycota</taxon>
        <taxon>Pezizomycotina</taxon>
        <taxon>Dothideomycetes</taxon>
        <taxon>Dothideomycetidae</taxon>
        <taxon>Mycosphaerellales</taxon>
        <taxon>Mycosphaerellaceae</taxon>
        <taxon>Lecanosticta</taxon>
    </lineage>
</organism>
<dbReference type="GO" id="GO:0000723">
    <property type="term" value="P:telomere maintenance"/>
    <property type="evidence" value="ECO:0007669"/>
    <property type="project" value="InterPro"/>
</dbReference>
<dbReference type="SUPFAM" id="SSF55658">
    <property type="entry name" value="L9 N-domain-like"/>
    <property type="match status" value="1"/>
</dbReference>
<dbReference type="InterPro" id="IPR010285">
    <property type="entry name" value="DNA_helicase_pif1-like_DEAD"/>
</dbReference>
<keyword evidence="1" id="KW-0378">Hydrolase</keyword>
<feature type="region of interest" description="Disordered" evidence="2">
    <location>
        <begin position="229"/>
        <end position="276"/>
    </location>
</feature>
<evidence type="ECO:0000256" key="1">
    <source>
        <dbReference type="RuleBase" id="RU363044"/>
    </source>
</evidence>
<dbReference type="SUPFAM" id="SSF52540">
    <property type="entry name" value="P-loop containing nucleoside triphosphate hydrolases"/>
    <property type="match status" value="2"/>
</dbReference>
<proteinExistence type="inferred from homology"/>
<dbReference type="Pfam" id="PF05970">
    <property type="entry name" value="PIF1"/>
    <property type="match status" value="1"/>
</dbReference>
<comment type="caution">
    <text evidence="5">The sequence shown here is derived from an EMBL/GenBank/DDBJ whole genome shotgun (WGS) entry which is preliminary data.</text>
</comment>
<keyword evidence="1 5" id="KW-0347">Helicase</keyword>
<dbReference type="EC" id="5.6.2.3" evidence="1"/>
<feature type="compositionally biased region" description="Basic and acidic residues" evidence="2">
    <location>
        <begin position="229"/>
        <end position="238"/>
    </location>
</feature>
<dbReference type="Gene3D" id="3.40.970.10">
    <property type="entry name" value="Ribonuclease H1, N-terminal domain"/>
    <property type="match status" value="1"/>
</dbReference>
<sequence length="870" mass="96099">MPEFFSQLVAGFGLNAGGSIRSERREGENGQGRASEYPLQRGGAVGKFQQNLNDIAHVEMMNKKRRRIATSGGRTSLESPPNGSNGAVLTPRSKQPKSTGKISPYFPVKETRATTSRVQTYSGDPSAGSNNEISPTLIPPSSTFPSGSIWSDEDVQFLRDAREEHAIRVNNVVSTGVGAGVGHDPPERLCTAREEESDENDSPPGTMGCSQWSFQFLDAGTQHNEERIQRAATDRGSDGDGSAALQALSQSGGTQPGNLSQPARSQPARSQPDNGIASTFHCSISWTACIDRLDALVLEQSGGQGIADGDGRAAAKWHAVRRGHRPGVYEDPDEALQQMDGFSNALYKACDTEEEGNYFVNHDKNGCQGSCCREDEIVLSEEQAKLMRTVQELKNVCCLGPGGTGKSFITRLLTKELTEKGLLVSITAASSLAALTIGGRTVESWAGFTLETKKKPLVQVLRQALNSPSYNRILETHILVIDEISMVSSVVMYRLDKLCRFVRSRLDEPFGGIQIIAMGDFRQLPPVKPFEYCADCGVATNVDVVCPQCRKDWSEAEPLAFGCHVWDECVFSYLALTKPFRQIDEAFFNILSKVRLGELSDADANLLLHHDSDTTDGIHLYPRNDDVDEHNRKRLNELPGPSQTYKCVDEFVWNGTSPQDWELARNMADTKYHEHRLDRRSELRVGAQVMLTAHVNERLGLVNGVQGKIVGWQSVPKVNAQWGEFYPDRKRNVAAWCEQNGIDRLPVIRTKDVEQFVVLPICMVESIGQLVEGSEPTVVARAQIPLTLAWALTIHRVQSQEFDKIIVHMDRIWSRELAYVALSRAKDLKGLEVVCRDGLNSLKRGGRLTASERTRTLDIWSKTHYSAITI</sequence>
<feature type="domain" description="Ribonuclease H1 N-terminal" evidence="3">
    <location>
        <begin position="316"/>
        <end position="355"/>
    </location>
</feature>
<dbReference type="InterPro" id="IPR009027">
    <property type="entry name" value="Ribosomal_bL9/RNase_H1_N"/>
</dbReference>
<dbReference type="GO" id="GO:0005524">
    <property type="term" value="F:ATP binding"/>
    <property type="evidence" value="ECO:0007669"/>
    <property type="project" value="UniProtKB-KW"/>
</dbReference>
<comment type="similarity">
    <text evidence="1">Belongs to the helicase family.</text>
</comment>
<feature type="compositionally biased region" description="Polar residues" evidence="2">
    <location>
        <begin position="247"/>
        <end position="276"/>
    </location>
</feature>
<gene>
    <name evidence="5" type="ORF">LECACI_7A004479</name>
</gene>
<dbReference type="PANTHER" id="PTHR47642">
    <property type="entry name" value="ATP-DEPENDENT DNA HELICASE"/>
    <property type="match status" value="1"/>
</dbReference>
<feature type="domain" description="DNA helicase Pif1-like DEAD-box helicase" evidence="4">
    <location>
        <begin position="379"/>
        <end position="528"/>
    </location>
</feature>
<dbReference type="CDD" id="cd18809">
    <property type="entry name" value="SF1_C_RecD"/>
    <property type="match status" value="1"/>
</dbReference>
<dbReference type="InterPro" id="IPR011320">
    <property type="entry name" value="RNase_H1_N"/>
</dbReference>
<feature type="region of interest" description="Disordered" evidence="2">
    <location>
        <begin position="63"/>
        <end position="147"/>
    </location>
</feature>
<keyword evidence="1" id="KW-0234">DNA repair</keyword>
<dbReference type="InterPro" id="IPR037056">
    <property type="entry name" value="RNase_H1_N_sf"/>
</dbReference>
<dbReference type="GO" id="GO:0006281">
    <property type="term" value="P:DNA repair"/>
    <property type="evidence" value="ECO:0007669"/>
    <property type="project" value="UniProtKB-KW"/>
</dbReference>
<reference evidence="5" key="1">
    <citation type="submission" date="2023-11" db="EMBL/GenBank/DDBJ databases">
        <authorList>
            <person name="Alioto T."/>
            <person name="Alioto T."/>
            <person name="Gomez Garrido J."/>
        </authorList>
    </citation>
    <scope>NUCLEOTIDE SEQUENCE</scope>
</reference>
<feature type="compositionally biased region" description="Polar residues" evidence="2">
    <location>
        <begin position="113"/>
        <end position="147"/>
    </location>
</feature>
<evidence type="ECO:0000313" key="5">
    <source>
        <dbReference type="EMBL" id="CAK4012503.1"/>
    </source>
</evidence>
<evidence type="ECO:0000313" key="6">
    <source>
        <dbReference type="Proteomes" id="UP001296104"/>
    </source>
</evidence>
<dbReference type="GO" id="GO:0016787">
    <property type="term" value="F:hydrolase activity"/>
    <property type="evidence" value="ECO:0007669"/>
    <property type="project" value="UniProtKB-KW"/>
</dbReference>
<name>A0AAI8YYU8_9PEZI</name>
<dbReference type="GO" id="GO:0006310">
    <property type="term" value="P:DNA recombination"/>
    <property type="evidence" value="ECO:0007669"/>
    <property type="project" value="UniProtKB-KW"/>
</dbReference>
<keyword evidence="1" id="KW-0547">Nucleotide-binding</keyword>
<keyword evidence="1" id="KW-0227">DNA damage</keyword>